<feature type="domain" description="Nudix hydrolase" evidence="5">
    <location>
        <begin position="2"/>
        <end position="151"/>
    </location>
</feature>
<dbReference type="Proteomes" id="UP000324897">
    <property type="component" value="Chromosome 7"/>
</dbReference>
<comment type="caution">
    <text evidence="6">The sequence shown here is derived from an EMBL/GenBank/DDBJ whole genome shotgun (WGS) entry which is preliminary data.</text>
</comment>
<sequence length="151" mass="17100">MSNPLGNGAIVETSDEKIIVLQRSYNVGQFPGYYVFPEGHSEFWKLKPQEIGIMGHQADEEDFACLSERVSQLMFEGIIREVVDETGIPASSLTDPVFIGVSLREINVRPTAYFFAKCDINSSAVNELYSRAQDGLNPLNYMQFQWMSYEE</sequence>
<organism evidence="6 7">
    <name type="scientific">Eragrostis curvula</name>
    <name type="common">weeping love grass</name>
    <dbReference type="NCBI Taxonomy" id="38414"/>
    <lineage>
        <taxon>Eukaryota</taxon>
        <taxon>Viridiplantae</taxon>
        <taxon>Streptophyta</taxon>
        <taxon>Embryophyta</taxon>
        <taxon>Tracheophyta</taxon>
        <taxon>Spermatophyta</taxon>
        <taxon>Magnoliopsida</taxon>
        <taxon>Liliopsida</taxon>
        <taxon>Poales</taxon>
        <taxon>Poaceae</taxon>
        <taxon>PACMAD clade</taxon>
        <taxon>Chloridoideae</taxon>
        <taxon>Eragrostideae</taxon>
        <taxon>Eragrostidinae</taxon>
        <taxon>Eragrostis</taxon>
    </lineage>
</organism>
<evidence type="ECO:0000256" key="2">
    <source>
        <dbReference type="ARBA" id="ARBA00022723"/>
    </source>
</evidence>
<comment type="cofactor">
    <cofactor evidence="1">
        <name>Mg(2+)</name>
        <dbReference type="ChEBI" id="CHEBI:18420"/>
    </cofactor>
</comment>
<accession>A0A5J9U508</accession>
<reference evidence="6 7" key="1">
    <citation type="journal article" date="2019" name="Sci. Rep.">
        <title>A high-quality genome of Eragrostis curvula grass provides insights into Poaceae evolution and supports new strategies to enhance forage quality.</title>
        <authorList>
            <person name="Carballo J."/>
            <person name="Santos B.A.C.M."/>
            <person name="Zappacosta D."/>
            <person name="Garbus I."/>
            <person name="Selva J.P."/>
            <person name="Gallo C.A."/>
            <person name="Diaz A."/>
            <person name="Albertini E."/>
            <person name="Caccamo M."/>
            <person name="Echenique V."/>
        </authorList>
    </citation>
    <scope>NUCLEOTIDE SEQUENCE [LARGE SCALE GENOMIC DNA]</scope>
    <source>
        <strain evidence="7">cv. Victoria</strain>
        <tissue evidence="6">Leaf</tissue>
    </source>
</reference>
<dbReference type="InterPro" id="IPR000086">
    <property type="entry name" value="NUDIX_hydrolase_dom"/>
</dbReference>
<evidence type="ECO:0000259" key="5">
    <source>
        <dbReference type="PROSITE" id="PS51462"/>
    </source>
</evidence>
<dbReference type="SUPFAM" id="SSF55811">
    <property type="entry name" value="Nudix"/>
    <property type="match status" value="1"/>
</dbReference>
<evidence type="ECO:0000313" key="7">
    <source>
        <dbReference type="Proteomes" id="UP000324897"/>
    </source>
</evidence>
<dbReference type="InterPro" id="IPR015797">
    <property type="entry name" value="NUDIX_hydrolase-like_dom_sf"/>
</dbReference>
<keyword evidence="7" id="KW-1185">Reference proteome</keyword>
<evidence type="ECO:0000256" key="1">
    <source>
        <dbReference type="ARBA" id="ARBA00001946"/>
    </source>
</evidence>
<keyword evidence="4" id="KW-0460">Magnesium</keyword>
<gene>
    <name evidence="6" type="ORF">EJB05_34295</name>
</gene>
<dbReference type="AlphaFoldDB" id="A0A5J9U508"/>
<dbReference type="EMBL" id="RWGY01000029">
    <property type="protein sequence ID" value="TVU18211.1"/>
    <property type="molecule type" value="Genomic_DNA"/>
</dbReference>
<dbReference type="GO" id="GO:0052751">
    <property type="term" value="F:GDP-mannose hydrolase activity"/>
    <property type="evidence" value="ECO:0007669"/>
    <property type="project" value="TreeGrafter"/>
</dbReference>
<evidence type="ECO:0000313" key="6">
    <source>
        <dbReference type="EMBL" id="TVU18211.1"/>
    </source>
</evidence>
<dbReference type="GO" id="GO:0046872">
    <property type="term" value="F:metal ion binding"/>
    <property type="evidence" value="ECO:0007669"/>
    <property type="project" value="UniProtKB-KW"/>
</dbReference>
<dbReference type="PROSITE" id="PS51462">
    <property type="entry name" value="NUDIX"/>
    <property type="match status" value="1"/>
</dbReference>
<keyword evidence="3" id="KW-0378">Hydrolase</keyword>
<protein>
    <recommendedName>
        <fullName evidence="5">Nudix hydrolase domain-containing protein</fullName>
    </recommendedName>
</protein>
<keyword evidence="2" id="KW-0479">Metal-binding</keyword>
<dbReference type="Gramene" id="TVU18211">
    <property type="protein sequence ID" value="TVU18211"/>
    <property type="gene ID" value="EJB05_34295"/>
</dbReference>
<evidence type="ECO:0000256" key="4">
    <source>
        <dbReference type="ARBA" id="ARBA00022842"/>
    </source>
</evidence>
<evidence type="ECO:0000256" key="3">
    <source>
        <dbReference type="ARBA" id="ARBA00022801"/>
    </source>
</evidence>
<dbReference type="PANTHER" id="PTHR31835">
    <property type="entry name" value="URIDINE DIPHOSPHATE GLUCOSE PYROPHOSPHATASE"/>
    <property type="match status" value="1"/>
</dbReference>
<dbReference type="PANTHER" id="PTHR31835:SF1">
    <property type="entry name" value="URIDINE DIPHOSPHATE GLUCOSE PYROPHOSPHATASE NUDT22"/>
    <property type="match status" value="1"/>
</dbReference>
<name>A0A5J9U508_9POAL</name>
<dbReference type="Gene3D" id="3.90.79.10">
    <property type="entry name" value="Nucleoside Triphosphate Pyrophosphohydrolase"/>
    <property type="match status" value="1"/>
</dbReference>
<proteinExistence type="predicted"/>
<dbReference type="InterPro" id="IPR055295">
    <property type="entry name" value="NUDT22/NUDT9-like"/>
</dbReference>
<dbReference type="OrthoDB" id="242473at2759"/>